<gene>
    <name evidence="2" type="ORF">COW38_00530</name>
</gene>
<dbReference type="CDD" id="cd04179">
    <property type="entry name" value="DPM_DPG-synthase_like"/>
    <property type="match status" value="1"/>
</dbReference>
<dbReference type="PANTHER" id="PTHR48090:SF7">
    <property type="entry name" value="RFBJ PROTEIN"/>
    <property type="match status" value="1"/>
</dbReference>
<reference evidence="3" key="1">
    <citation type="submission" date="2017-09" db="EMBL/GenBank/DDBJ databases">
        <title>Depth-based differentiation of microbial function through sediment-hosted aquifers and enrichment of novel symbionts in the deep terrestrial subsurface.</title>
        <authorList>
            <person name="Probst A.J."/>
            <person name="Ladd B."/>
            <person name="Jarett J.K."/>
            <person name="Geller-Mcgrath D.E."/>
            <person name="Sieber C.M.K."/>
            <person name="Emerson J.B."/>
            <person name="Anantharaman K."/>
            <person name="Thomas B.C."/>
            <person name="Malmstrom R."/>
            <person name="Stieglmeier M."/>
            <person name="Klingl A."/>
            <person name="Woyke T."/>
            <person name="Ryan C.M."/>
            <person name="Banfield J.F."/>
        </authorList>
    </citation>
    <scope>NUCLEOTIDE SEQUENCE [LARGE SCALE GENOMIC DNA]</scope>
</reference>
<evidence type="ECO:0000259" key="1">
    <source>
        <dbReference type="Pfam" id="PF00535"/>
    </source>
</evidence>
<evidence type="ECO:0000313" key="3">
    <source>
        <dbReference type="Proteomes" id="UP000230556"/>
    </source>
</evidence>
<protein>
    <recommendedName>
        <fullName evidence="1">Glycosyltransferase 2-like domain-containing protein</fullName>
    </recommendedName>
</protein>
<sequence>MKIAIVIPAYNESRYIGKFLDKLLVATKQVVVIDDGSSDKTCEIAKSRGVECLQHMVNLGKGATLKTGCDYAFKKMGTDAVIIMDGDDQHVVDDIKLFEKALRGGAQVVLGVRQMDAKMPLMRILGNKSMSILINLLFGHYIADIPSGFKAFTKRAYHELHWHSSGYEVETEIAVRIAKSKLSYTEVPISTVYHDKEYGFNMLDAAKVLLKLPYWLWS</sequence>
<organism evidence="2 3">
    <name type="scientific">Candidatus Collierbacteria bacterium CG17_big_fil_post_rev_8_21_14_2_50_45_7</name>
    <dbReference type="NCBI Taxonomy" id="1974536"/>
    <lineage>
        <taxon>Bacteria</taxon>
        <taxon>Candidatus Collieribacteriota</taxon>
    </lineage>
</organism>
<dbReference type="Pfam" id="PF00535">
    <property type="entry name" value="Glycos_transf_2"/>
    <property type="match status" value="1"/>
</dbReference>
<dbReference type="Proteomes" id="UP000230556">
    <property type="component" value="Unassembled WGS sequence"/>
</dbReference>
<dbReference type="InterPro" id="IPR050256">
    <property type="entry name" value="Glycosyltransferase_2"/>
</dbReference>
<dbReference type="EMBL" id="PFFO01000023">
    <property type="protein sequence ID" value="PIW08564.1"/>
    <property type="molecule type" value="Genomic_DNA"/>
</dbReference>
<evidence type="ECO:0000313" key="2">
    <source>
        <dbReference type="EMBL" id="PIW08564.1"/>
    </source>
</evidence>
<dbReference type="SUPFAM" id="SSF53448">
    <property type="entry name" value="Nucleotide-diphospho-sugar transferases"/>
    <property type="match status" value="1"/>
</dbReference>
<accession>A0A2M7FT21</accession>
<feature type="domain" description="Glycosyltransferase 2-like" evidence="1">
    <location>
        <begin position="5"/>
        <end position="154"/>
    </location>
</feature>
<dbReference type="Gene3D" id="3.90.550.10">
    <property type="entry name" value="Spore Coat Polysaccharide Biosynthesis Protein SpsA, Chain A"/>
    <property type="match status" value="1"/>
</dbReference>
<proteinExistence type="predicted"/>
<dbReference type="PANTHER" id="PTHR48090">
    <property type="entry name" value="UNDECAPRENYL-PHOSPHATE 4-DEOXY-4-FORMAMIDO-L-ARABINOSE TRANSFERASE-RELATED"/>
    <property type="match status" value="1"/>
</dbReference>
<comment type="caution">
    <text evidence="2">The sequence shown here is derived from an EMBL/GenBank/DDBJ whole genome shotgun (WGS) entry which is preliminary data.</text>
</comment>
<dbReference type="AlphaFoldDB" id="A0A2M7FT21"/>
<dbReference type="InterPro" id="IPR029044">
    <property type="entry name" value="Nucleotide-diphossugar_trans"/>
</dbReference>
<dbReference type="InterPro" id="IPR001173">
    <property type="entry name" value="Glyco_trans_2-like"/>
</dbReference>
<name>A0A2M7FT21_9BACT</name>